<proteinExistence type="predicted"/>
<sequence length="118" mass="13959">MDDTGFDRESYITISLLKFFRKFILNKNYFDFVRENRILNENETHILSLLREGMAKTITIRFKDQKPYLIEVTREKKIHAEARLSEILIRGGYQDISMKTENGNIVITNITSKIKLDQ</sequence>
<protein>
    <submittedName>
        <fullName evidence="1">Uncharacterized protein</fullName>
    </submittedName>
</protein>
<name>A0A644YUP6_9ZZZZ</name>
<comment type="caution">
    <text evidence="1">The sequence shown here is derived from an EMBL/GenBank/DDBJ whole genome shotgun (WGS) entry which is preliminary data.</text>
</comment>
<dbReference type="AlphaFoldDB" id="A0A644YUP6"/>
<reference evidence="1" key="1">
    <citation type="submission" date="2019-08" db="EMBL/GenBank/DDBJ databases">
        <authorList>
            <person name="Kucharzyk K."/>
            <person name="Murdoch R.W."/>
            <person name="Higgins S."/>
            <person name="Loffler F."/>
        </authorList>
    </citation>
    <scope>NUCLEOTIDE SEQUENCE</scope>
</reference>
<accession>A0A644YUP6</accession>
<gene>
    <name evidence="1" type="ORF">SDC9_76741</name>
</gene>
<dbReference type="EMBL" id="VSSQ01005721">
    <property type="protein sequence ID" value="MPM30193.1"/>
    <property type="molecule type" value="Genomic_DNA"/>
</dbReference>
<organism evidence="1">
    <name type="scientific">bioreactor metagenome</name>
    <dbReference type="NCBI Taxonomy" id="1076179"/>
    <lineage>
        <taxon>unclassified sequences</taxon>
        <taxon>metagenomes</taxon>
        <taxon>ecological metagenomes</taxon>
    </lineage>
</organism>
<evidence type="ECO:0000313" key="1">
    <source>
        <dbReference type="EMBL" id="MPM30193.1"/>
    </source>
</evidence>